<feature type="DNA-binding region" description="H-T-H motif" evidence="2">
    <location>
        <begin position="71"/>
        <end position="90"/>
    </location>
</feature>
<dbReference type="PROSITE" id="PS50977">
    <property type="entry name" value="HTH_TETR_2"/>
    <property type="match status" value="1"/>
</dbReference>
<evidence type="ECO:0000313" key="6">
    <source>
        <dbReference type="Proteomes" id="UP000046176"/>
    </source>
</evidence>
<protein>
    <submittedName>
        <fullName evidence="5">Transcriptional regulator, TetR family</fullName>
    </submittedName>
</protein>
<name>A0A0T7FNE2_NEOGA</name>
<dbReference type="Pfam" id="PF17938">
    <property type="entry name" value="TetR_C_29"/>
    <property type="match status" value="1"/>
</dbReference>
<organism evidence="5 6">
    <name type="scientific">Neorhizobium galegae bv. officinalis</name>
    <dbReference type="NCBI Taxonomy" id="323656"/>
    <lineage>
        <taxon>Bacteria</taxon>
        <taxon>Pseudomonadati</taxon>
        <taxon>Pseudomonadota</taxon>
        <taxon>Alphaproteobacteria</taxon>
        <taxon>Hyphomicrobiales</taxon>
        <taxon>Rhizobiaceae</taxon>
        <taxon>Rhizobium/Agrobacterium group</taxon>
        <taxon>Neorhizobium</taxon>
    </lineage>
</organism>
<dbReference type="SUPFAM" id="SSF46689">
    <property type="entry name" value="Homeodomain-like"/>
    <property type="match status" value="1"/>
</dbReference>
<evidence type="ECO:0000256" key="1">
    <source>
        <dbReference type="ARBA" id="ARBA00023125"/>
    </source>
</evidence>
<evidence type="ECO:0000256" key="2">
    <source>
        <dbReference type="PROSITE-ProRule" id="PRU00335"/>
    </source>
</evidence>
<dbReference type="Proteomes" id="UP000046176">
    <property type="component" value="Unassembled WGS sequence"/>
</dbReference>
<evidence type="ECO:0000256" key="3">
    <source>
        <dbReference type="SAM" id="MobiDB-lite"/>
    </source>
</evidence>
<keyword evidence="1 2" id="KW-0238">DNA-binding</keyword>
<dbReference type="Pfam" id="PF00440">
    <property type="entry name" value="TetR_N"/>
    <property type="match status" value="1"/>
</dbReference>
<dbReference type="InterPro" id="IPR009057">
    <property type="entry name" value="Homeodomain-like_sf"/>
</dbReference>
<dbReference type="InterPro" id="IPR041474">
    <property type="entry name" value="NicS_C"/>
</dbReference>
<dbReference type="PANTHER" id="PTHR30328">
    <property type="entry name" value="TRANSCRIPTIONAL REPRESSOR"/>
    <property type="match status" value="1"/>
</dbReference>
<dbReference type="GO" id="GO:0003677">
    <property type="term" value="F:DNA binding"/>
    <property type="evidence" value="ECO:0007669"/>
    <property type="project" value="UniProtKB-UniRule"/>
</dbReference>
<dbReference type="InterPro" id="IPR001647">
    <property type="entry name" value="HTH_TetR"/>
</dbReference>
<proteinExistence type="predicted"/>
<dbReference type="AlphaFoldDB" id="A0A0T7FNE2"/>
<reference evidence="5 6" key="1">
    <citation type="submission" date="2014-08" db="EMBL/GenBank/DDBJ databases">
        <authorList>
            <person name="Chen Y.-H."/>
        </authorList>
    </citation>
    <scope>NUCLEOTIDE SEQUENCE [LARGE SCALE GENOMIC DNA]</scope>
</reference>
<feature type="domain" description="HTH tetR-type" evidence="4">
    <location>
        <begin position="48"/>
        <end position="108"/>
    </location>
</feature>
<accession>A0A0T7FNE2</accession>
<dbReference type="InterPro" id="IPR050109">
    <property type="entry name" value="HTH-type_TetR-like_transc_reg"/>
</dbReference>
<dbReference type="EMBL" id="CCRH01000009">
    <property type="protein sequence ID" value="CDZ36532.1"/>
    <property type="molecule type" value="Genomic_DNA"/>
</dbReference>
<dbReference type="PANTHER" id="PTHR30328:SF54">
    <property type="entry name" value="HTH-TYPE TRANSCRIPTIONAL REPRESSOR SCO4008"/>
    <property type="match status" value="1"/>
</dbReference>
<feature type="compositionally biased region" description="Basic and acidic residues" evidence="3">
    <location>
        <begin position="37"/>
        <end position="51"/>
    </location>
</feature>
<feature type="region of interest" description="Disordered" evidence="3">
    <location>
        <begin position="22"/>
        <end position="51"/>
    </location>
</feature>
<evidence type="ECO:0000259" key="4">
    <source>
        <dbReference type="PROSITE" id="PS50977"/>
    </source>
</evidence>
<dbReference type="Gene3D" id="1.10.357.10">
    <property type="entry name" value="Tetracycline Repressor, domain 2"/>
    <property type="match status" value="1"/>
</dbReference>
<dbReference type="PRINTS" id="PR00455">
    <property type="entry name" value="HTHTETR"/>
</dbReference>
<gene>
    <name evidence="5" type="ORF">NGAL_HAMBI1145_33900</name>
</gene>
<dbReference type="SUPFAM" id="SSF48498">
    <property type="entry name" value="Tetracyclin repressor-like, C-terminal domain"/>
    <property type="match status" value="1"/>
</dbReference>
<dbReference type="InterPro" id="IPR036271">
    <property type="entry name" value="Tet_transcr_reg_TetR-rel_C_sf"/>
</dbReference>
<sequence length="246" mass="27971">MTLEQMRKFDVDNRLSKRPVSVSMADETVKADSGMAAKRENGRKNDPQRTQEDILDVATEEFTTHGLAGGRVDAIAEKTRTSKRMIYYYFGSKEGLYLAVLERAYRKIRTLEEDLQLSNLPPEQALRVLISTTFEHDEANPEFVRLVSIENIHHAAHMLRSEAIRDLNVSVIETIAAILDRGVAAGVFARKADPIDIHMLISAFCFFRVSNRYTFGTIFRRDLSERATMERHKGMIADAVISYLKT</sequence>
<evidence type="ECO:0000313" key="5">
    <source>
        <dbReference type="EMBL" id="CDZ36532.1"/>
    </source>
</evidence>